<sequence length="170" mass="18174">MDEPTSGLDRIHDTWPHRTPLGATWRGVTVLSFTVVAVAASAWLGSKLVQYDDRAVTIPTGPVAVVVGALVGAWLRARNGFLGFAMIGSLVAAQSAAYLLHDGYVSLQRPYLAHSSWATYEASLLALGSAAVLVAIVWGTLSGYRRPRPFQDKKRPEPDGPAEAEETDSA</sequence>
<gene>
    <name evidence="3" type="ORF">AB5J53_27965</name>
</gene>
<name>A0AB39RLX6_9ACTN</name>
<dbReference type="AlphaFoldDB" id="A0AB39RLX6"/>
<feature type="compositionally biased region" description="Acidic residues" evidence="1">
    <location>
        <begin position="160"/>
        <end position="170"/>
    </location>
</feature>
<proteinExistence type="predicted"/>
<reference evidence="3" key="1">
    <citation type="submission" date="2024-07" db="EMBL/GenBank/DDBJ databases">
        <authorList>
            <person name="Yu S.T."/>
        </authorList>
    </citation>
    <scope>NUCLEOTIDE SEQUENCE</scope>
    <source>
        <strain evidence="3">R41</strain>
    </source>
</reference>
<evidence type="ECO:0000313" key="3">
    <source>
        <dbReference type="EMBL" id="XDQ55221.1"/>
    </source>
</evidence>
<keyword evidence="2" id="KW-0812">Transmembrane</keyword>
<feature type="transmembrane region" description="Helical" evidence="2">
    <location>
        <begin position="81"/>
        <end position="101"/>
    </location>
</feature>
<evidence type="ECO:0000256" key="1">
    <source>
        <dbReference type="SAM" id="MobiDB-lite"/>
    </source>
</evidence>
<dbReference type="EMBL" id="CP163443">
    <property type="protein sequence ID" value="XDQ55221.1"/>
    <property type="molecule type" value="Genomic_DNA"/>
</dbReference>
<evidence type="ECO:0008006" key="4">
    <source>
        <dbReference type="Google" id="ProtNLM"/>
    </source>
</evidence>
<protein>
    <recommendedName>
        <fullName evidence="4">Integral membrane protein</fullName>
    </recommendedName>
</protein>
<organism evidence="3">
    <name type="scientific">Streptomyces sp. R41</name>
    <dbReference type="NCBI Taxonomy" id="3238632"/>
    <lineage>
        <taxon>Bacteria</taxon>
        <taxon>Bacillati</taxon>
        <taxon>Actinomycetota</taxon>
        <taxon>Actinomycetes</taxon>
        <taxon>Kitasatosporales</taxon>
        <taxon>Streptomycetaceae</taxon>
        <taxon>Streptomyces</taxon>
    </lineage>
</organism>
<accession>A0AB39RLX6</accession>
<feature type="transmembrane region" description="Helical" evidence="2">
    <location>
        <begin position="23"/>
        <end position="44"/>
    </location>
</feature>
<keyword evidence="2" id="KW-1133">Transmembrane helix</keyword>
<feature type="transmembrane region" description="Helical" evidence="2">
    <location>
        <begin position="122"/>
        <end position="141"/>
    </location>
</feature>
<evidence type="ECO:0000256" key="2">
    <source>
        <dbReference type="SAM" id="Phobius"/>
    </source>
</evidence>
<feature type="transmembrane region" description="Helical" evidence="2">
    <location>
        <begin position="56"/>
        <end position="75"/>
    </location>
</feature>
<dbReference type="RefSeq" id="WP_369248404.1">
    <property type="nucleotide sequence ID" value="NZ_CP163443.1"/>
</dbReference>
<feature type="region of interest" description="Disordered" evidence="1">
    <location>
        <begin position="147"/>
        <end position="170"/>
    </location>
</feature>
<feature type="compositionally biased region" description="Basic and acidic residues" evidence="1">
    <location>
        <begin position="149"/>
        <end position="158"/>
    </location>
</feature>
<keyword evidence="2" id="KW-0472">Membrane</keyword>